<reference evidence="2" key="1">
    <citation type="submission" date="2021-02" db="EMBL/GenBank/DDBJ databases">
        <authorList>
            <person name="Nowell W R."/>
        </authorList>
    </citation>
    <scope>NUCLEOTIDE SEQUENCE</scope>
</reference>
<evidence type="ECO:0000313" key="3">
    <source>
        <dbReference type="Proteomes" id="UP000663832"/>
    </source>
</evidence>
<dbReference type="EMBL" id="CAJNOM010001821">
    <property type="protein sequence ID" value="CAF1619947.1"/>
    <property type="molecule type" value="Genomic_DNA"/>
</dbReference>
<dbReference type="Proteomes" id="UP000663832">
    <property type="component" value="Unassembled WGS sequence"/>
</dbReference>
<dbReference type="OrthoDB" id="2526284at2759"/>
<gene>
    <name evidence="1" type="ORF">BJG266_LOCUS38624</name>
    <name evidence="2" type="ORF">QVE165_LOCUS55495</name>
</gene>
<evidence type="ECO:0000313" key="2">
    <source>
        <dbReference type="EMBL" id="CAF1619947.1"/>
    </source>
</evidence>
<keyword evidence="3" id="KW-1185">Reference proteome</keyword>
<dbReference type="AlphaFoldDB" id="A0A816C9F8"/>
<name>A0A816C9F8_9BILA</name>
<protein>
    <submittedName>
        <fullName evidence="2">Uncharacterized protein</fullName>
    </submittedName>
</protein>
<evidence type="ECO:0000313" key="1">
    <source>
        <dbReference type="EMBL" id="CAF1418288.1"/>
    </source>
</evidence>
<proteinExistence type="predicted"/>
<organism evidence="2 3">
    <name type="scientific">Adineta steineri</name>
    <dbReference type="NCBI Taxonomy" id="433720"/>
    <lineage>
        <taxon>Eukaryota</taxon>
        <taxon>Metazoa</taxon>
        <taxon>Spiralia</taxon>
        <taxon>Gnathifera</taxon>
        <taxon>Rotifera</taxon>
        <taxon>Eurotatoria</taxon>
        <taxon>Bdelloidea</taxon>
        <taxon>Adinetida</taxon>
        <taxon>Adinetidae</taxon>
        <taxon>Adineta</taxon>
    </lineage>
</organism>
<dbReference type="EMBL" id="CAJNOI010001498">
    <property type="protein sequence ID" value="CAF1418288.1"/>
    <property type="molecule type" value="Genomic_DNA"/>
</dbReference>
<sequence length="204" mass="23489">MNQLYVHYLSWTSILDEPVTSITISQLHDSRYPGVSNLVIKWNRQNVVFSSLATPGIFTTYLETPGRSRHVKLGINLYIDANQNYTSEEKDTNRLTIERFSCCARNVYKSGHEKYLYRPCFIQYLSIHQQLIGLSKEQLLENHITLAHYISMSQPRTMPGCGFNKTVEDTSIRDRFGDRVKTAIAALSILHFYLSRKKSQTTSS</sequence>
<dbReference type="Proteomes" id="UP000663877">
    <property type="component" value="Unassembled WGS sequence"/>
</dbReference>
<comment type="caution">
    <text evidence="2">The sequence shown here is derived from an EMBL/GenBank/DDBJ whole genome shotgun (WGS) entry which is preliminary data.</text>
</comment>
<accession>A0A816C9F8</accession>